<sequence length="59" mass="6893">MLAYGNLYNTHFGNWIQMTTDNQNGLIMFLNQTQNDENRNKQIGYQILNHIKANTFSAK</sequence>
<dbReference type="KEGG" id="lcr:LCRIS_01086"/>
<gene>
    <name evidence="1" type="ordered locus">LCRIS_01086</name>
</gene>
<dbReference type="EMBL" id="FN692037">
    <property type="protein sequence ID" value="CBL50533.1"/>
    <property type="molecule type" value="Genomic_DNA"/>
</dbReference>
<evidence type="ECO:0000313" key="2">
    <source>
        <dbReference type="Proteomes" id="UP000002371"/>
    </source>
</evidence>
<reference key="2">
    <citation type="submission" date="2010-03" db="EMBL/GenBank/DDBJ databases">
        <title>Genome Sequence of Lactobacillus crispatus ST1.</title>
        <authorList>
            <person name="Ojala T."/>
            <person name="Kuparinen V."/>
            <person name="Koskinen J.P."/>
            <person name="Alatalo E."/>
            <person name="Holm L."/>
            <person name="Auvinen P."/>
            <person name="Edelman S."/>
            <person name="Westerlund-Wikstroem B."/>
            <person name="Korhonen T.K."/>
            <person name="Paulin L."/>
            <person name="Kankainen M."/>
        </authorList>
    </citation>
    <scope>NUCLEOTIDE SEQUENCE</scope>
    <source>
        <strain>ST1</strain>
    </source>
</reference>
<dbReference type="HOGENOM" id="CLU_2954694_0_0_9"/>
<name>D5GXM4_LACCS</name>
<accession>D5GXM4</accession>
<dbReference type="Proteomes" id="UP000002371">
    <property type="component" value="Chromosome"/>
</dbReference>
<reference evidence="1 2" key="1">
    <citation type="journal article" date="2010" name="J. Bacteriol.">
        <title>Genome sequence of Lactobacillus crispatus ST1.</title>
        <authorList>
            <person name="Ojala T."/>
            <person name="Kuparinen V."/>
            <person name="Koskinen J.P."/>
            <person name="Alatalo E."/>
            <person name="Holm L."/>
            <person name="Auvinen P."/>
            <person name="Edelman S."/>
            <person name="Westerlund-Wikstrom B."/>
            <person name="Korhonen T.K."/>
            <person name="Paulin L."/>
            <person name="Kankainen M."/>
        </authorList>
    </citation>
    <scope>NUCLEOTIDE SEQUENCE [LARGE SCALE GENOMIC DNA]</scope>
    <source>
        <strain evidence="1 2">ST1</strain>
    </source>
</reference>
<dbReference type="RefSeq" id="WP_013086338.1">
    <property type="nucleotide sequence ID" value="NC_014106.1"/>
</dbReference>
<evidence type="ECO:0000313" key="1">
    <source>
        <dbReference type="EMBL" id="CBL50533.1"/>
    </source>
</evidence>
<proteinExistence type="predicted"/>
<dbReference type="AlphaFoldDB" id="D5GXM4"/>
<organism evidence="1 2">
    <name type="scientific">Lactobacillus crispatus (strain ST1)</name>
    <dbReference type="NCBI Taxonomy" id="748671"/>
    <lineage>
        <taxon>Bacteria</taxon>
        <taxon>Bacillati</taxon>
        <taxon>Bacillota</taxon>
        <taxon>Bacilli</taxon>
        <taxon>Lactobacillales</taxon>
        <taxon>Lactobacillaceae</taxon>
        <taxon>Lactobacillus</taxon>
    </lineage>
</organism>
<dbReference type="PATRIC" id="fig|748671.3.peg.1061"/>
<protein>
    <submittedName>
        <fullName evidence="1">Uncharacterized protein</fullName>
    </submittedName>
</protein>